<dbReference type="InterPro" id="IPR029052">
    <property type="entry name" value="Metallo-depent_PP-like"/>
</dbReference>
<dbReference type="PANTHER" id="PTHR31302:SF32">
    <property type="entry name" value="PHOSPHOESTERASE"/>
    <property type="match status" value="1"/>
</dbReference>
<dbReference type="Proteomes" id="UP000276349">
    <property type="component" value="Unassembled WGS sequence"/>
</dbReference>
<dbReference type="InterPro" id="IPR004843">
    <property type="entry name" value="Calcineurin-like_PHP"/>
</dbReference>
<sequence length="251" mass="28850">MIVLLFVLVICIGLVLFMIKQAFENNLLHHSIELAGDNEQVRFFFISDVHVRKIDEQMIKRIDRPIHAVIIGGDFADKRTPIERIYQNINLLKKLGPIYFVWGNNDREVGEQRLRRIFSELDVHIIENDALTLPNSHNKIWLSAIDDTSTKNAQFDMAFEKTNEEDYIVFISHNPQVFYKVRQQYHADVMLGGHLHGGQIRLGKFGIHPHGSFKMNDGVATIISNGYGTTLLPMRLGAKPQCHMIDLNFTK</sequence>
<feature type="domain" description="Calcineurin-like phosphoesterase" evidence="1">
    <location>
        <begin position="42"/>
        <end position="197"/>
    </location>
</feature>
<dbReference type="GO" id="GO:0009245">
    <property type="term" value="P:lipid A biosynthetic process"/>
    <property type="evidence" value="ECO:0007669"/>
    <property type="project" value="TreeGrafter"/>
</dbReference>
<dbReference type="GO" id="GO:0016020">
    <property type="term" value="C:membrane"/>
    <property type="evidence" value="ECO:0007669"/>
    <property type="project" value="GOC"/>
</dbReference>
<name>A0A3S0QT72_9BACI</name>
<evidence type="ECO:0000313" key="2">
    <source>
        <dbReference type="EMBL" id="RTQ91065.1"/>
    </source>
</evidence>
<reference evidence="2 3" key="1">
    <citation type="submission" date="2018-12" db="EMBL/GenBank/DDBJ databases">
        <authorList>
            <person name="Yu L."/>
        </authorList>
    </citation>
    <scope>NUCLEOTIDE SEQUENCE [LARGE SCALE GENOMIC DNA]</scope>
    <source>
        <strain evidence="2 3">S5H2222</strain>
    </source>
</reference>
<dbReference type="OrthoDB" id="9780884at2"/>
<dbReference type="GO" id="GO:0008758">
    <property type="term" value="F:UDP-2,3-diacylglucosamine hydrolase activity"/>
    <property type="evidence" value="ECO:0007669"/>
    <property type="project" value="TreeGrafter"/>
</dbReference>
<evidence type="ECO:0000259" key="1">
    <source>
        <dbReference type="Pfam" id="PF00149"/>
    </source>
</evidence>
<dbReference type="SUPFAM" id="SSF56300">
    <property type="entry name" value="Metallo-dependent phosphatases"/>
    <property type="match status" value="1"/>
</dbReference>
<dbReference type="EMBL" id="RXNR01000043">
    <property type="protein sequence ID" value="RTQ91065.1"/>
    <property type="molecule type" value="Genomic_DNA"/>
</dbReference>
<dbReference type="AlphaFoldDB" id="A0A3S0QT72"/>
<dbReference type="RefSeq" id="WP_126295179.1">
    <property type="nucleotide sequence ID" value="NZ_CP155468.1"/>
</dbReference>
<dbReference type="InterPro" id="IPR051158">
    <property type="entry name" value="Metallophosphoesterase_sf"/>
</dbReference>
<dbReference type="PANTHER" id="PTHR31302">
    <property type="entry name" value="TRANSMEMBRANE PROTEIN WITH METALLOPHOSPHOESTERASE DOMAIN-RELATED"/>
    <property type="match status" value="1"/>
</dbReference>
<gene>
    <name evidence="2" type="ORF">EKG35_13985</name>
</gene>
<protein>
    <submittedName>
        <fullName evidence="2">Serine/threonine protein phosphatase</fullName>
    </submittedName>
</protein>
<organism evidence="2 3">
    <name type="scientific">Lysinibacillus telephonicus</name>
    <dbReference type="NCBI Taxonomy" id="1714840"/>
    <lineage>
        <taxon>Bacteria</taxon>
        <taxon>Bacillati</taxon>
        <taxon>Bacillota</taxon>
        <taxon>Bacilli</taxon>
        <taxon>Bacillales</taxon>
        <taxon>Bacillaceae</taxon>
        <taxon>Lysinibacillus</taxon>
    </lineage>
</organism>
<evidence type="ECO:0000313" key="3">
    <source>
        <dbReference type="Proteomes" id="UP000276349"/>
    </source>
</evidence>
<dbReference type="Pfam" id="PF00149">
    <property type="entry name" value="Metallophos"/>
    <property type="match status" value="1"/>
</dbReference>
<comment type="caution">
    <text evidence="2">The sequence shown here is derived from an EMBL/GenBank/DDBJ whole genome shotgun (WGS) entry which is preliminary data.</text>
</comment>
<keyword evidence="3" id="KW-1185">Reference proteome</keyword>
<dbReference type="Gene3D" id="3.60.21.10">
    <property type="match status" value="1"/>
</dbReference>
<accession>A0A3S0QT72</accession>
<proteinExistence type="predicted"/>